<dbReference type="AlphaFoldDB" id="A0A1H9RR05"/>
<dbReference type="EMBL" id="FOGL01000009">
    <property type="protein sequence ID" value="SER75014.1"/>
    <property type="molecule type" value="Genomic_DNA"/>
</dbReference>
<dbReference type="InterPro" id="IPR048862">
    <property type="entry name" value="SPOCS_spoVID_N"/>
</dbReference>
<keyword evidence="4" id="KW-1185">Reference proteome</keyword>
<dbReference type="InterPro" id="IPR018392">
    <property type="entry name" value="LysM"/>
</dbReference>
<dbReference type="InterPro" id="IPR014256">
    <property type="entry name" value="Spore_VI_D"/>
</dbReference>
<dbReference type="NCBIfam" id="TIGR02907">
    <property type="entry name" value="spore_VI_D"/>
    <property type="match status" value="1"/>
</dbReference>
<sequence length="332" mass="38261">MQDSYTFTLNENLAFHPDYPIKEILGIGLEPVLSIQEMGETLSIRGAMELKGEYIPSEERVEEEKVNGQDVERIEVMSDDICEFFHKFVMDITIPMDRVHELDSVTVDVDHFDYAIHSARSLNIEAVLAIKGLSQEADEVITSEEPELLTRFESEEETREKASEEEDSFQFTVNEELEPENSNSEPDNVVPLINEETSTDDDQLTEQREDEEQEEIMEEPAEERDEDSFIDETESDDPVDVEETVEEGTEDRLRVQARAETDDTSYLLNIFTEEEEMAYTRLKLYIVQPTDQLTSIAEKYNVTPRQIMRTNQLEDEDLSSGQLIYIPVTADE</sequence>
<evidence type="ECO:0000313" key="4">
    <source>
        <dbReference type="Proteomes" id="UP000199687"/>
    </source>
</evidence>
<feature type="domain" description="LysM" evidence="2">
    <location>
        <begin position="283"/>
        <end position="326"/>
    </location>
</feature>
<feature type="compositionally biased region" description="Basic and acidic residues" evidence="1">
    <location>
        <begin position="148"/>
        <end position="162"/>
    </location>
</feature>
<evidence type="ECO:0000259" key="2">
    <source>
        <dbReference type="PROSITE" id="PS51782"/>
    </source>
</evidence>
<dbReference type="Gene3D" id="3.10.350.10">
    <property type="entry name" value="LysM domain"/>
    <property type="match status" value="1"/>
</dbReference>
<protein>
    <submittedName>
        <fullName evidence="3">Stage VI sporulation protein D</fullName>
    </submittedName>
</protein>
<dbReference type="Proteomes" id="UP000199687">
    <property type="component" value="Unassembled WGS sequence"/>
</dbReference>
<dbReference type="PROSITE" id="PS51782">
    <property type="entry name" value="LYSM"/>
    <property type="match status" value="1"/>
</dbReference>
<accession>A0A1H9RR05</accession>
<evidence type="ECO:0000313" key="3">
    <source>
        <dbReference type="EMBL" id="SER75014.1"/>
    </source>
</evidence>
<proteinExistence type="predicted"/>
<dbReference type="Pfam" id="PF01476">
    <property type="entry name" value="LysM"/>
    <property type="match status" value="1"/>
</dbReference>
<evidence type="ECO:0000256" key="1">
    <source>
        <dbReference type="SAM" id="MobiDB-lite"/>
    </source>
</evidence>
<dbReference type="Pfam" id="PF20918">
    <property type="entry name" value="SPOCS_spoVID-N"/>
    <property type="match status" value="1"/>
</dbReference>
<feature type="region of interest" description="Disordered" evidence="1">
    <location>
        <begin position="141"/>
        <end position="250"/>
    </location>
</feature>
<feature type="compositionally biased region" description="Acidic residues" evidence="1">
    <location>
        <begin position="197"/>
        <end position="249"/>
    </location>
</feature>
<reference evidence="3 4" key="1">
    <citation type="submission" date="2016-10" db="EMBL/GenBank/DDBJ databases">
        <authorList>
            <person name="de Groot N.N."/>
        </authorList>
    </citation>
    <scope>NUCLEOTIDE SEQUENCE [LARGE SCALE GENOMIC DNA]</scope>
    <source>
        <strain evidence="3 4">CGMCC 1.7727</strain>
    </source>
</reference>
<gene>
    <name evidence="3" type="ORF">SAMN04487944_109109</name>
</gene>
<dbReference type="CDD" id="cd00118">
    <property type="entry name" value="LysM"/>
    <property type="match status" value="1"/>
</dbReference>
<dbReference type="SMART" id="SM00257">
    <property type="entry name" value="LysM"/>
    <property type="match status" value="1"/>
</dbReference>
<name>A0A1H9RR05_9BACI</name>
<dbReference type="STRING" id="531814.SAMN04487944_109109"/>
<dbReference type="SUPFAM" id="SSF54106">
    <property type="entry name" value="LysM domain"/>
    <property type="match status" value="1"/>
</dbReference>
<dbReference type="InterPro" id="IPR036779">
    <property type="entry name" value="LysM_dom_sf"/>
</dbReference>
<organism evidence="3 4">
    <name type="scientific">Gracilibacillus ureilyticus</name>
    <dbReference type="NCBI Taxonomy" id="531814"/>
    <lineage>
        <taxon>Bacteria</taxon>
        <taxon>Bacillati</taxon>
        <taxon>Bacillota</taxon>
        <taxon>Bacilli</taxon>
        <taxon>Bacillales</taxon>
        <taxon>Bacillaceae</taxon>
        <taxon>Gracilibacillus</taxon>
    </lineage>
</organism>